<dbReference type="Gene3D" id="3.40.50.2300">
    <property type="match status" value="1"/>
</dbReference>
<evidence type="ECO:0000259" key="4">
    <source>
        <dbReference type="PROSITE" id="PS50110"/>
    </source>
</evidence>
<dbReference type="InterPro" id="IPR011006">
    <property type="entry name" value="CheY-like_superfamily"/>
</dbReference>
<proteinExistence type="predicted"/>
<dbReference type="Gene3D" id="2.40.50.1020">
    <property type="entry name" value="LytTr DNA-binding domain"/>
    <property type="match status" value="1"/>
</dbReference>
<gene>
    <name evidence="6" type="ORF">EDC62_2331</name>
</gene>
<dbReference type="SMART" id="SM00448">
    <property type="entry name" value="REC"/>
    <property type="match status" value="1"/>
</dbReference>
<evidence type="ECO:0000256" key="1">
    <source>
        <dbReference type="ARBA" id="ARBA00023125"/>
    </source>
</evidence>
<dbReference type="GO" id="GO:0032993">
    <property type="term" value="C:protein-DNA complex"/>
    <property type="evidence" value="ECO:0007669"/>
    <property type="project" value="TreeGrafter"/>
</dbReference>
<keyword evidence="1" id="KW-0238">DNA-binding</keyword>
<dbReference type="InterPro" id="IPR007492">
    <property type="entry name" value="LytTR_DNA-bd_dom"/>
</dbReference>
<dbReference type="InterPro" id="IPR001789">
    <property type="entry name" value="Sig_transdc_resp-reg_receiver"/>
</dbReference>
<dbReference type="PANTHER" id="PTHR48111:SF3">
    <property type="entry name" value="TRANSCRIPTIONAL REGULATORY PROTEIN BTSR"/>
    <property type="match status" value="1"/>
</dbReference>
<dbReference type="PROSITE" id="PS50930">
    <property type="entry name" value="HTH_LYTTR"/>
    <property type="match status" value="1"/>
</dbReference>
<accession>A0A3N4U1X4</accession>
<dbReference type="SMART" id="SM00850">
    <property type="entry name" value="LytTR"/>
    <property type="match status" value="1"/>
</dbReference>
<dbReference type="GO" id="GO:0000976">
    <property type="term" value="F:transcription cis-regulatory region binding"/>
    <property type="evidence" value="ECO:0007669"/>
    <property type="project" value="TreeGrafter"/>
</dbReference>
<dbReference type="PROSITE" id="PS50110">
    <property type="entry name" value="RESPONSE_REGULATORY"/>
    <property type="match status" value="1"/>
</dbReference>
<dbReference type="AlphaFoldDB" id="A0A3N4U1X4"/>
<dbReference type="Proteomes" id="UP000272193">
    <property type="component" value="Unassembled WGS sequence"/>
</dbReference>
<keyword evidence="7" id="KW-1185">Reference proteome</keyword>
<comment type="caution">
    <text evidence="6">The sequence shown here is derived from an EMBL/GenBank/DDBJ whole genome shotgun (WGS) entry which is preliminary data.</text>
</comment>
<dbReference type="PANTHER" id="PTHR48111">
    <property type="entry name" value="REGULATOR OF RPOS"/>
    <property type="match status" value="1"/>
</dbReference>
<dbReference type="Pfam" id="PF04397">
    <property type="entry name" value="LytTR"/>
    <property type="match status" value="1"/>
</dbReference>
<evidence type="ECO:0000256" key="2">
    <source>
        <dbReference type="PROSITE-ProRule" id="PRU00169"/>
    </source>
</evidence>
<dbReference type="GO" id="GO:0005829">
    <property type="term" value="C:cytosol"/>
    <property type="evidence" value="ECO:0007669"/>
    <property type="project" value="TreeGrafter"/>
</dbReference>
<dbReference type="GO" id="GO:0000156">
    <property type="term" value="F:phosphorelay response regulator activity"/>
    <property type="evidence" value="ECO:0007669"/>
    <property type="project" value="TreeGrafter"/>
</dbReference>
<reference evidence="6 7" key="1">
    <citation type="submission" date="2018-11" db="EMBL/GenBank/DDBJ databases">
        <title>Genomic Encyclopedia of Type Strains, Phase IV (KMG-IV): sequencing the most valuable type-strain genomes for metagenomic binning, comparative biology and taxonomic classification.</title>
        <authorList>
            <person name="Goeker M."/>
        </authorList>
    </citation>
    <scope>NUCLEOTIDE SEQUENCE [LARGE SCALE GENOMIC DNA]</scope>
    <source>
        <strain evidence="6 7">DSM 101684</strain>
    </source>
</reference>
<dbReference type="SUPFAM" id="SSF52172">
    <property type="entry name" value="CheY-like"/>
    <property type="match status" value="1"/>
</dbReference>
<dbReference type="OrthoDB" id="236568at2"/>
<feature type="domain" description="Response regulatory" evidence="4">
    <location>
        <begin position="13"/>
        <end position="129"/>
    </location>
</feature>
<evidence type="ECO:0000259" key="5">
    <source>
        <dbReference type="PROSITE" id="PS50930"/>
    </source>
</evidence>
<dbReference type="RefSeq" id="WP_124223937.1">
    <property type="nucleotide sequence ID" value="NZ_RKQL01000006.1"/>
</dbReference>
<feature type="domain" description="HTH LytTR-type" evidence="5">
    <location>
        <begin position="151"/>
        <end position="259"/>
    </location>
</feature>
<sequence>MAEGIEAASAPLQVLLVDDEDLARARLRRLVEACPDPAAQVAAEAADGATAAALLAQRRFDCVLLDIHMPGTDGLALARQWREAGSAPAVIFVTAYSEHALDAFDVEALDYLTKPVRAERLSMALRKVRSRQPAPPQSSERRAPAPAAQALLVHERGRVERVPIHEVLYVKAELKYLTLRTAQRSYIAEGSLSELEQHHGDYFLRVHRNALVARHALRALERAPDAEWDELWWVRLDGLEERLQVSRRQLGGVREALEAVAKVQKQ</sequence>
<dbReference type="Pfam" id="PF00072">
    <property type="entry name" value="Response_reg"/>
    <property type="match status" value="1"/>
</dbReference>
<feature type="region of interest" description="Disordered" evidence="3">
    <location>
        <begin position="127"/>
        <end position="146"/>
    </location>
</feature>
<dbReference type="GO" id="GO:0006355">
    <property type="term" value="P:regulation of DNA-templated transcription"/>
    <property type="evidence" value="ECO:0007669"/>
    <property type="project" value="TreeGrafter"/>
</dbReference>
<protein>
    <submittedName>
        <fullName evidence="6">LytTR family two component transcriptional regulator</fullName>
    </submittedName>
</protein>
<dbReference type="EMBL" id="RKQL01000006">
    <property type="protein sequence ID" value="RPE64512.1"/>
    <property type="molecule type" value="Genomic_DNA"/>
</dbReference>
<feature type="modified residue" description="4-aspartylphosphate" evidence="2">
    <location>
        <position position="66"/>
    </location>
</feature>
<evidence type="ECO:0000313" key="7">
    <source>
        <dbReference type="Proteomes" id="UP000272193"/>
    </source>
</evidence>
<organism evidence="6 7">
    <name type="scientific">Tibeticola sediminis</name>
    <dbReference type="NCBI Taxonomy" id="1917811"/>
    <lineage>
        <taxon>Bacteria</taxon>
        <taxon>Pseudomonadati</taxon>
        <taxon>Pseudomonadota</taxon>
        <taxon>Betaproteobacteria</taxon>
        <taxon>Burkholderiales</taxon>
        <taxon>Comamonadaceae</taxon>
        <taxon>Tibeticola</taxon>
    </lineage>
</organism>
<evidence type="ECO:0000313" key="6">
    <source>
        <dbReference type="EMBL" id="RPE64512.1"/>
    </source>
</evidence>
<evidence type="ECO:0000256" key="3">
    <source>
        <dbReference type="SAM" id="MobiDB-lite"/>
    </source>
</evidence>
<keyword evidence="2" id="KW-0597">Phosphoprotein</keyword>
<name>A0A3N4U1X4_9BURK</name>
<dbReference type="InterPro" id="IPR039420">
    <property type="entry name" value="WalR-like"/>
</dbReference>